<organism evidence="2 3">
    <name type="scientific">Streptomyces hygroscopicus</name>
    <dbReference type="NCBI Taxonomy" id="1912"/>
    <lineage>
        <taxon>Bacteria</taxon>
        <taxon>Bacillati</taxon>
        <taxon>Actinomycetota</taxon>
        <taxon>Actinomycetes</taxon>
        <taxon>Kitasatosporales</taxon>
        <taxon>Streptomycetaceae</taxon>
        <taxon>Streptomyces</taxon>
        <taxon>Streptomyces violaceusniger group</taxon>
    </lineage>
</organism>
<accession>A0ABQ3TU68</accession>
<dbReference type="EMBL" id="BNEK01000002">
    <property type="protein sequence ID" value="GHJ26870.1"/>
    <property type="molecule type" value="Genomic_DNA"/>
</dbReference>
<reference evidence="2" key="1">
    <citation type="submission" date="2024-05" db="EMBL/GenBank/DDBJ databases">
        <title>Whole genome shotgun sequence of Streptomyces hygroscopicus NBRC 113678.</title>
        <authorList>
            <person name="Komaki H."/>
            <person name="Tamura T."/>
        </authorList>
    </citation>
    <scope>NUCLEOTIDE SEQUENCE</scope>
    <source>
        <strain evidence="2">N11-34</strain>
    </source>
</reference>
<evidence type="ECO:0000256" key="1">
    <source>
        <dbReference type="SAM" id="MobiDB-lite"/>
    </source>
</evidence>
<keyword evidence="3" id="KW-1185">Reference proteome</keyword>
<protein>
    <recommendedName>
        <fullName evidence="4">Transposase</fullName>
    </recommendedName>
</protein>
<sequence length="106" mass="11542">MIGEAVPVEPLNGWIPSHGRRAEQFSGIVDQAPTLVGGAHLVLQRWMTPAGVPGAEPLVQIGALCVHLRLSRPADNDMAEQRHPTTGRKYVVRSLPADRRVDPVPR</sequence>
<evidence type="ECO:0000313" key="2">
    <source>
        <dbReference type="EMBL" id="GHJ26870.1"/>
    </source>
</evidence>
<comment type="caution">
    <text evidence="2">The sequence shown here is derived from an EMBL/GenBank/DDBJ whole genome shotgun (WGS) entry which is preliminary data.</text>
</comment>
<proteinExistence type="predicted"/>
<dbReference type="Proteomes" id="UP001054854">
    <property type="component" value="Unassembled WGS sequence"/>
</dbReference>
<feature type="compositionally biased region" description="Basic and acidic residues" evidence="1">
    <location>
        <begin position="96"/>
        <end position="106"/>
    </location>
</feature>
<feature type="region of interest" description="Disordered" evidence="1">
    <location>
        <begin position="76"/>
        <end position="106"/>
    </location>
</feature>
<evidence type="ECO:0008006" key="4">
    <source>
        <dbReference type="Google" id="ProtNLM"/>
    </source>
</evidence>
<gene>
    <name evidence="2" type="ORF">TPA0910_13030</name>
</gene>
<evidence type="ECO:0000313" key="3">
    <source>
        <dbReference type="Proteomes" id="UP001054854"/>
    </source>
</evidence>
<name>A0ABQ3TU68_STRHY</name>